<dbReference type="RefSeq" id="WP_377936622.1">
    <property type="nucleotide sequence ID" value="NZ_JBHUMF010000031.1"/>
</dbReference>
<organism evidence="2 3">
    <name type="scientific">Bacillus seohaeanensis</name>
    <dbReference type="NCBI Taxonomy" id="284580"/>
    <lineage>
        <taxon>Bacteria</taxon>
        <taxon>Bacillati</taxon>
        <taxon>Bacillota</taxon>
        <taxon>Bacilli</taxon>
        <taxon>Bacillales</taxon>
        <taxon>Bacillaceae</taxon>
        <taxon>Bacillus</taxon>
    </lineage>
</organism>
<keyword evidence="3" id="KW-1185">Reference proteome</keyword>
<dbReference type="SUPFAM" id="SSF53474">
    <property type="entry name" value="alpha/beta-Hydrolases"/>
    <property type="match status" value="1"/>
</dbReference>
<reference evidence="3" key="1">
    <citation type="journal article" date="2019" name="Int. J. Syst. Evol. Microbiol.">
        <title>The Global Catalogue of Microorganisms (GCM) 10K type strain sequencing project: providing services to taxonomists for standard genome sequencing and annotation.</title>
        <authorList>
            <consortium name="The Broad Institute Genomics Platform"/>
            <consortium name="The Broad Institute Genome Sequencing Center for Infectious Disease"/>
            <person name="Wu L."/>
            <person name="Ma J."/>
        </authorList>
    </citation>
    <scope>NUCLEOTIDE SEQUENCE [LARGE SCALE GENOMIC DNA]</scope>
    <source>
        <strain evidence="3">KCTC 3913</strain>
    </source>
</reference>
<gene>
    <name evidence="2" type="ORF">ACFSUL_14655</name>
</gene>
<dbReference type="InterPro" id="IPR050266">
    <property type="entry name" value="AB_hydrolase_sf"/>
</dbReference>
<dbReference type="Pfam" id="PF00561">
    <property type="entry name" value="Abhydrolase_1"/>
    <property type="match status" value="1"/>
</dbReference>
<dbReference type="PANTHER" id="PTHR43798">
    <property type="entry name" value="MONOACYLGLYCEROL LIPASE"/>
    <property type="match status" value="1"/>
</dbReference>
<dbReference type="GO" id="GO:0016787">
    <property type="term" value="F:hydrolase activity"/>
    <property type="evidence" value="ECO:0007669"/>
    <property type="project" value="UniProtKB-KW"/>
</dbReference>
<dbReference type="InterPro" id="IPR029058">
    <property type="entry name" value="AB_hydrolase_fold"/>
</dbReference>
<dbReference type="InterPro" id="IPR000073">
    <property type="entry name" value="AB_hydrolase_1"/>
</dbReference>
<dbReference type="Gene3D" id="3.40.50.1820">
    <property type="entry name" value="alpha/beta hydrolase"/>
    <property type="match status" value="1"/>
</dbReference>
<proteinExistence type="predicted"/>
<protein>
    <submittedName>
        <fullName evidence="2">Alpha/beta fold hydrolase</fullName>
    </submittedName>
</protein>
<name>A0ABW5RV04_9BACI</name>
<dbReference type="PRINTS" id="PR00111">
    <property type="entry name" value="ABHYDROLASE"/>
</dbReference>
<evidence type="ECO:0000259" key="1">
    <source>
        <dbReference type="Pfam" id="PF00561"/>
    </source>
</evidence>
<dbReference type="PANTHER" id="PTHR43798:SF33">
    <property type="entry name" value="HYDROLASE, PUTATIVE (AFU_ORTHOLOGUE AFUA_2G14860)-RELATED"/>
    <property type="match status" value="1"/>
</dbReference>
<evidence type="ECO:0000313" key="3">
    <source>
        <dbReference type="Proteomes" id="UP001597506"/>
    </source>
</evidence>
<keyword evidence="2" id="KW-0378">Hydrolase</keyword>
<sequence length="292" mass="33462">MGKETIYKSEEGKRFITQHYERYIKSFTFNVERIYVETSYGKTHLLVSGPPEGKPIFIFQGGNCINPMTLSWFSPLIDKYRIYAPDTIGHPGYSAENRISAKDNSFAQWIEELMNYFAIDSSAFIGPSYGAGIILRLATFMPDKIDCSILVSPAGIRLGSKIKMMKDILLPLVLFHVTSSEKHLNKIAGIMSDYSMKEMDKKIIGDVFKYIKLEQEMPKTSEKKELVNYTSPTLIIAGKKDIFFPENRLNKAAKEIIPNLTAFQTYDMGHFPSEEHLIKINKEIIEFLKNYY</sequence>
<evidence type="ECO:0000313" key="2">
    <source>
        <dbReference type="EMBL" id="MFD2681979.1"/>
    </source>
</evidence>
<feature type="domain" description="AB hydrolase-1" evidence="1">
    <location>
        <begin position="72"/>
        <end position="276"/>
    </location>
</feature>
<dbReference type="Proteomes" id="UP001597506">
    <property type="component" value="Unassembled WGS sequence"/>
</dbReference>
<comment type="caution">
    <text evidence="2">The sequence shown here is derived from an EMBL/GenBank/DDBJ whole genome shotgun (WGS) entry which is preliminary data.</text>
</comment>
<dbReference type="EMBL" id="JBHUMF010000031">
    <property type="protein sequence ID" value="MFD2681979.1"/>
    <property type="molecule type" value="Genomic_DNA"/>
</dbReference>
<accession>A0ABW5RV04</accession>